<feature type="transmembrane region" description="Helical" evidence="1">
    <location>
        <begin position="15"/>
        <end position="35"/>
    </location>
</feature>
<protein>
    <submittedName>
        <fullName evidence="2">Uncharacterized protein</fullName>
    </submittedName>
</protein>
<keyword evidence="3" id="KW-1185">Reference proteome</keyword>
<name>A0A1L9NI18_ASPTC</name>
<accession>A0A1L9NI18</accession>
<keyword evidence="1" id="KW-0472">Membrane</keyword>
<proteinExistence type="predicted"/>
<gene>
    <name evidence="2" type="ORF">ASPTUDRAFT_357698</name>
</gene>
<evidence type="ECO:0000313" key="2">
    <source>
        <dbReference type="EMBL" id="OJI88948.1"/>
    </source>
</evidence>
<dbReference type="VEuPathDB" id="FungiDB:ASPTUDRAFT_357698"/>
<dbReference type="Proteomes" id="UP000184304">
    <property type="component" value="Unassembled WGS sequence"/>
</dbReference>
<keyword evidence="1" id="KW-1133">Transmembrane helix</keyword>
<dbReference type="AlphaFoldDB" id="A0A1L9NI18"/>
<reference evidence="3" key="1">
    <citation type="journal article" date="2017" name="Genome Biol.">
        <title>Comparative genomics reveals high biological diversity and specific adaptations in the industrially and medically important fungal genus Aspergillus.</title>
        <authorList>
            <person name="de Vries R.P."/>
            <person name="Riley R."/>
            <person name="Wiebenga A."/>
            <person name="Aguilar-Osorio G."/>
            <person name="Amillis S."/>
            <person name="Uchima C.A."/>
            <person name="Anderluh G."/>
            <person name="Asadollahi M."/>
            <person name="Askin M."/>
            <person name="Barry K."/>
            <person name="Battaglia E."/>
            <person name="Bayram O."/>
            <person name="Benocci T."/>
            <person name="Braus-Stromeyer S.A."/>
            <person name="Caldana C."/>
            <person name="Canovas D."/>
            <person name="Cerqueira G.C."/>
            <person name="Chen F."/>
            <person name="Chen W."/>
            <person name="Choi C."/>
            <person name="Clum A."/>
            <person name="Dos Santos R.A."/>
            <person name="Damasio A.R."/>
            <person name="Diallinas G."/>
            <person name="Emri T."/>
            <person name="Fekete E."/>
            <person name="Flipphi M."/>
            <person name="Freyberg S."/>
            <person name="Gallo A."/>
            <person name="Gournas C."/>
            <person name="Habgood R."/>
            <person name="Hainaut M."/>
            <person name="Harispe M.L."/>
            <person name="Henrissat B."/>
            <person name="Hilden K.S."/>
            <person name="Hope R."/>
            <person name="Hossain A."/>
            <person name="Karabika E."/>
            <person name="Karaffa L."/>
            <person name="Karanyi Z."/>
            <person name="Krasevec N."/>
            <person name="Kuo A."/>
            <person name="Kusch H."/>
            <person name="LaButti K."/>
            <person name="Lagendijk E.L."/>
            <person name="Lapidus A."/>
            <person name="Levasseur A."/>
            <person name="Lindquist E."/>
            <person name="Lipzen A."/>
            <person name="Logrieco A.F."/>
            <person name="MacCabe A."/>
            <person name="Maekelae M.R."/>
            <person name="Malavazi I."/>
            <person name="Melin P."/>
            <person name="Meyer V."/>
            <person name="Mielnichuk N."/>
            <person name="Miskei M."/>
            <person name="Molnar A.P."/>
            <person name="Mule G."/>
            <person name="Ngan C.Y."/>
            <person name="Orejas M."/>
            <person name="Orosz E."/>
            <person name="Ouedraogo J.P."/>
            <person name="Overkamp K.M."/>
            <person name="Park H.-S."/>
            <person name="Perrone G."/>
            <person name="Piumi F."/>
            <person name="Punt P.J."/>
            <person name="Ram A.F."/>
            <person name="Ramon A."/>
            <person name="Rauscher S."/>
            <person name="Record E."/>
            <person name="Riano-Pachon D.M."/>
            <person name="Robert V."/>
            <person name="Roehrig J."/>
            <person name="Ruller R."/>
            <person name="Salamov A."/>
            <person name="Salih N.S."/>
            <person name="Samson R.A."/>
            <person name="Sandor E."/>
            <person name="Sanguinetti M."/>
            <person name="Schuetze T."/>
            <person name="Sepcic K."/>
            <person name="Shelest E."/>
            <person name="Sherlock G."/>
            <person name="Sophianopoulou V."/>
            <person name="Squina F.M."/>
            <person name="Sun H."/>
            <person name="Susca A."/>
            <person name="Todd R.B."/>
            <person name="Tsang A."/>
            <person name="Unkles S.E."/>
            <person name="van de Wiele N."/>
            <person name="van Rossen-Uffink D."/>
            <person name="Oliveira J.V."/>
            <person name="Vesth T.C."/>
            <person name="Visser J."/>
            <person name="Yu J.-H."/>
            <person name="Zhou M."/>
            <person name="Andersen M.R."/>
            <person name="Archer D.B."/>
            <person name="Baker S.E."/>
            <person name="Benoit I."/>
            <person name="Brakhage A.A."/>
            <person name="Braus G.H."/>
            <person name="Fischer R."/>
            <person name="Frisvad J.C."/>
            <person name="Goldman G.H."/>
            <person name="Houbraken J."/>
            <person name="Oakley B."/>
            <person name="Pocsi I."/>
            <person name="Scazzocchio C."/>
            <person name="Seiboth B."/>
            <person name="vanKuyk P.A."/>
            <person name="Wortman J."/>
            <person name="Dyer P.S."/>
            <person name="Grigoriev I.V."/>
        </authorList>
    </citation>
    <scope>NUCLEOTIDE SEQUENCE [LARGE SCALE GENOMIC DNA]</scope>
    <source>
        <strain evidence="3">CBS 134.48</strain>
    </source>
</reference>
<evidence type="ECO:0000256" key="1">
    <source>
        <dbReference type="SAM" id="Phobius"/>
    </source>
</evidence>
<organism evidence="2 3">
    <name type="scientific">Aspergillus tubingensis (strain CBS 134.48)</name>
    <dbReference type="NCBI Taxonomy" id="767770"/>
    <lineage>
        <taxon>Eukaryota</taxon>
        <taxon>Fungi</taxon>
        <taxon>Dikarya</taxon>
        <taxon>Ascomycota</taxon>
        <taxon>Pezizomycotina</taxon>
        <taxon>Eurotiomycetes</taxon>
        <taxon>Eurotiomycetidae</taxon>
        <taxon>Eurotiales</taxon>
        <taxon>Aspergillaceae</taxon>
        <taxon>Aspergillus</taxon>
        <taxon>Aspergillus subgen. Circumdati</taxon>
    </lineage>
</organism>
<evidence type="ECO:0000313" key="3">
    <source>
        <dbReference type="Proteomes" id="UP000184304"/>
    </source>
</evidence>
<keyword evidence="1" id="KW-0812">Transmembrane</keyword>
<sequence>MARHWNRPRLWFRKYLVPVVNTLLSMMISRLFMIFERDSNQGRKRDGKVRGEVDMSLLIGMFSRRLLSRLWLGELTASMLLI</sequence>
<dbReference type="EMBL" id="KV878178">
    <property type="protein sequence ID" value="OJI88948.1"/>
    <property type="molecule type" value="Genomic_DNA"/>
</dbReference>